<proteinExistence type="predicted"/>
<dbReference type="Gene3D" id="1.25.40.10">
    <property type="entry name" value="Tetratricopeptide repeat domain"/>
    <property type="match status" value="1"/>
</dbReference>
<dbReference type="SUPFAM" id="SSF48452">
    <property type="entry name" value="TPR-like"/>
    <property type="match status" value="1"/>
</dbReference>
<comment type="caution">
    <text evidence="2">The sequence shown here is derived from an EMBL/GenBank/DDBJ whole genome shotgun (WGS) entry which is preliminary data.</text>
</comment>
<keyword evidence="1" id="KW-0472">Membrane</keyword>
<dbReference type="AlphaFoldDB" id="A0A2T5IYN9"/>
<protein>
    <submittedName>
        <fullName evidence="2">Uncharacterized protein</fullName>
    </submittedName>
</protein>
<dbReference type="Proteomes" id="UP000244223">
    <property type="component" value="Unassembled WGS sequence"/>
</dbReference>
<dbReference type="PROSITE" id="PS51257">
    <property type="entry name" value="PROKAR_LIPOPROTEIN"/>
    <property type="match status" value="1"/>
</dbReference>
<evidence type="ECO:0000313" key="2">
    <source>
        <dbReference type="EMBL" id="PTQ89085.1"/>
    </source>
</evidence>
<evidence type="ECO:0000313" key="3">
    <source>
        <dbReference type="Proteomes" id="UP000244223"/>
    </source>
</evidence>
<dbReference type="InterPro" id="IPR011990">
    <property type="entry name" value="TPR-like_helical_dom_sf"/>
</dbReference>
<name>A0A2T5IYN9_9GAMM</name>
<dbReference type="EMBL" id="QAON01000009">
    <property type="protein sequence ID" value="PTQ89085.1"/>
    <property type="molecule type" value="Genomic_DNA"/>
</dbReference>
<feature type="transmembrane region" description="Helical" evidence="1">
    <location>
        <begin position="15"/>
        <end position="37"/>
    </location>
</feature>
<evidence type="ECO:0000256" key="1">
    <source>
        <dbReference type="SAM" id="Phobius"/>
    </source>
</evidence>
<gene>
    <name evidence="2" type="ORF">C8N29_109108</name>
</gene>
<keyword evidence="1" id="KW-0812">Transmembrane</keyword>
<sequence>MTLFRLSSPLIRSCLLILTLSMILWSACSLLGAWFYFRANGYLEAWNFQKQENPQFYPSIQDYTNAISNSERAIRLVPYNSDYRLKMAHLLSWQLFYDPSIASNQRIELIKRIKEHYRVALTQRPNWAYHYHDYAQFKALIGEVDKELEHLLAKSQALGPYEIDILHSIIKMGVFLWPELSLDGQKQVIKAVNSSLSWRGENTRAKEKVYVFSLIGLKNRMSNFCPLIDLSDDSIRALCAPYLVKAEPSSTKANK</sequence>
<accession>A0A2T5IYN9</accession>
<keyword evidence="3" id="KW-1185">Reference proteome</keyword>
<keyword evidence="1" id="KW-1133">Transmembrane helix</keyword>
<reference evidence="2 3" key="1">
    <citation type="submission" date="2018-04" db="EMBL/GenBank/DDBJ databases">
        <title>Genomic Encyclopedia of Archaeal and Bacterial Type Strains, Phase II (KMG-II): from individual species to whole genera.</title>
        <authorList>
            <person name="Goeker M."/>
        </authorList>
    </citation>
    <scope>NUCLEOTIDE SEQUENCE [LARGE SCALE GENOMIC DNA]</scope>
    <source>
        <strain evidence="2 3">DSM 5822</strain>
    </source>
</reference>
<organism evidence="2 3">
    <name type="scientific">Agitococcus lubricus</name>
    <dbReference type="NCBI Taxonomy" id="1077255"/>
    <lineage>
        <taxon>Bacteria</taxon>
        <taxon>Pseudomonadati</taxon>
        <taxon>Pseudomonadota</taxon>
        <taxon>Gammaproteobacteria</taxon>
        <taxon>Moraxellales</taxon>
        <taxon>Moraxellaceae</taxon>
        <taxon>Agitococcus</taxon>
    </lineage>
</organism>